<comment type="caution">
    <text evidence="1">The sequence shown here is derived from an EMBL/GenBank/DDBJ whole genome shotgun (WGS) entry which is preliminary data.</text>
</comment>
<sequence length="112" mass="12962">MTDYKVGVVGQKRMWHLKWSVTVGFMKKSDGQAARKKRVIVAAIPMWDTKTCVQNMEAVEKKCICGGYWKIVSVNQVDVFVGPTRECEAWQKVIRRLVLRKICTKGKNHKRH</sequence>
<proteinExistence type="predicted"/>
<organism evidence="1 2">
    <name type="scientific">Trichinella nelsoni</name>
    <dbReference type="NCBI Taxonomy" id="6336"/>
    <lineage>
        <taxon>Eukaryota</taxon>
        <taxon>Metazoa</taxon>
        <taxon>Ecdysozoa</taxon>
        <taxon>Nematoda</taxon>
        <taxon>Enoplea</taxon>
        <taxon>Dorylaimia</taxon>
        <taxon>Trichinellida</taxon>
        <taxon>Trichinellidae</taxon>
        <taxon>Trichinella</taxon>
    </lineage>
</organism>
<dbReference type="EMBL" id="JYDL01000008">
    <property type="protein sequence ID" value="KRX26210.1"/>
    <property type="molecule type" value="Genomic_DNA"/>
</dbReference>
<dbReference type="Proteomes" id="UP000054630">
    <property type="component" value="Unassembled WGS sequence"/>
</dbReference>
<keyword evidence="2" id="KW-1185">Reference proteome</keyword>
<accession>A0A0V0SHJ2</accession>
<dbReference type="OrthoDB" id="10460903at2759"/>
<gene>
    <name evidence="1" type="ORF">T07_14601</name>
</gene>
<evidence type="ECO:0000313" key="2">
    <source>
        <dbReference type="Proteomes" id="UP000054630"/>
    </source>
</evidence>
<dbReference type="AlphaFoldDB" id="A0A0V0SHJ2"/>
<evidence type="ECO:0000313" key="1">
    <source>
        <dbReference type="EMBL" id="KRX26210.1"/>
    </source>
</evidence>
<reference evidence="1 2" key="1">
    <citation type="submission" date="2015-01" db="EMBL/GenBank/DDBJ databases">
        <title>Evolution of Trichinella species and genotypes.</title>
        <authorList>
            <person name="Korhonen P.K."/>
            <person name="Edoardo P."/>
            <person name="Giuseppe L.R."/>
            <person name="Gasser R.B."/>
        </authorList>
    </citation>
    <scope>NUCLEOTIDE SEQUENCE [LARGE SCALE GENOMIC DNA]</scope>
    <source>
        <strain evidence="1">ISS37</strain>
    </source>
</reference>
<name>A0A0V0SHJ2_9BILA</name>
<protein>
    <submittedName>
        <fullName evidence="1">Uncharacterized protein</fullName>
    </submittedName>
</protein>